<reference evidence="1" key="1">
    <citation type="journal article" date="2021" name="Mol. Plant Microbe Interact.">
        <title>Complete Genome Sequence of the Plant-Pathogenic Fungus Colletotrichum lupini.</title>
        <authorList>
            <person name="Baroncelli R."/>
            <person name="Pensec F."/>
            <person name="Da Lio D."/>
            <person name="Boufleur T."/>
            <person name="Vicente I."/>
            <person name="Sarrocco S."/>
            <person name="Picot A."/>
            <person name="Baraldi E."/>
            <person name="Sukno S."/>
            <person name="Thon M."/>
            <person name="Le Floch G."/>
        </authorList>
    </citation>
    <scope>NUCLEOTIDE SEQUENCE</scope>
    <source>
        <strain evidence="1">IMI 504893</strain>
    </source>
</reference>
<dbReference type="AlphaFoldDB" id="A0A9Q8WIP5"/>
<name>A0A9Q8WIP5_9PEZI</name>
<gene>
    <name evidence="1" type="ORF">CLUP02_10584</name>
</gene>
<dbReference type="GeneID" id="73344570"/>
<protein>
    <submittedName>
        <fullName evidence="1">Uncharacterized protein</fullName>
    </submittedName>
</protein>
<dbReference type="RefSeq" id="XP_049146705.1">
    <property type="nucleotide sequence ID" value="XM_049289560.1"/>
</dbReference>
<accession>A0A9Q8WIP5</accession>
<organism evidence="1 2">
    <name type="scientific">Colletotrichum lupini</name>
    <dbReference type="NCBI Taxonomy" id="145971"/>
    <lineage>
        <taxon>Eukaryota</taxon>
        <taxon>Fungi</taxon>
        <taxon>Dikarya</taxon>
        <taxon>Ascomycota</taxon>
        <taxon>Pezizomycotina</taxon>
        <taxon>Sordariomycetes</taxon>
        <taxon>Hypocreomycetidae</taxon>
        <taxon>Glomerellales</taxon>
        <taxon>Glomerellaceae</taxon>
        <taxon>Colletotrichum</taxon>
        <taxon>Colletotrichum acutatum species complex</taxon>
    </lineage>
</organism>
<dbReference type="Proteomes" id="UP000830671">
    <property type="component" value="Chromosome 5"/>
</dbReference>
<sequence length="61" mass="7181">MKEARCLYNNTKHYSFTLDSVSTMACFDERCESKLDTIRRHQVGLASFTRKISRQMKYNIG</sequence>
<evidence type="ECO:0000313" key="1">
    <source>
        <dbReference type="EMBL" id="UQC85088.1"/>
    </source>
</evidence>
<proteinExistence type="predicted"/>
<dbReference type="EMBL" id="CP019477">
    <property type="protein sequence ID" value="UQC85088.1"/>
    <property type="molecule type" value="Genomic_DNA"/>
</dbReference>
<keyword evidence="2" id="KW-1185">Reference proteome</keyword>
<dbReference type="KEGG" id="clup:CLUP02_10584"/>
<evidence type="ECO:0000313" key="2">
    <source>
        <dbReference type="Proteomes" id="UP000830671"/>
    </source>
</evidence>